<name>A0A4V3SI05_9PEZI</name>
<evidence type="ECO:0000313" key="2">
    <source>
        <dbReference type="EMBL" id="TGZ78264.1"/>
    </source>
</evidence>
<feature type="compositionally biased region" description="Low complexity" evidence="1">
    <location>
        <begin position="1"/>
        <end position="22"/>
    </location>
</feature>
<dbReference type="InParanoid" id="A0A4V3SI05"/>
<evidence type="ECO:0000256" key="1">
    <source>
        <dbReference type="SAM" id="MobiDB-lite"/>
    </source>
</evidence>
<accession>A0A4V3SI05</accession>
<organism evidence="2 3">
    <name type="scientific">Ascodesmis nigricans</name>
    <dbReference type="NCBI Taxonomy" id="341454"/>
    <lineage>
        <taxon>Eukaryota</taxon>
        <taxon>Fungi</taxon>
        <taxon>Dikarya</taxon>
        <taxon>Ascomycota</taxon>
        <taxon>Pezizomycotina</taxon>
        <taxon>Pezizomycetes</taxon>
        <taxon>Pezizales</taxon>
        <taxon>Ascodesmidaceae</taxon>
        <taxon>Ascodesmis</taxon>
    </lineage>
</organism>
<reference evidence="2 3" key="1">
    <citation type="submission" date="2019-04" db="EMBL/GenBank/DDBJ databases">
        <title>Comparative genomics and transcriptomics to analyze fruiting body development in filamentous ascomycetes.</title>
        <authorList>
            <consortium name="DOE Joint Genome Institute"/>
            <person name="Lutkenhaus R."/>
            <person name="Traeger S."/>
            <person name="Breuer J."/>
            <person name="Kuo A."/>
            <person name="Lipzen A."/>
            <person name="Pangilinan J."/>
            <person name="Dilworth D."/>
            <person name="Sandor L."/>
            <person name="Poggeler S."/>
            <person name="Barry K."/>
            <person name="Grigoriev I.V."/>
            <person name="Nowrousian M."/>
        </authorList>
    </citation>
    <scope>NUCLEOTIDE SEQUENCE [LARGE SCALE GENOMIC DNA]</scope>
    <source>
        <strain evidence="2 3">CBS 389.68</strain>
    </source>
</reference>
<dbReference type="Proteomes" id="UP000298138">
    <property type="component" value="Unassembled WGS sequence"/>
</dbReference>
<keyword evidence="3" id="KW-1185">Reference proteome</keyword>
<gene>
    <name evidence="2" type="ORF">EX30DRAFT_161770</name>
</gene>
<feature type="region of interest" description="Disordered" evidence="1">
    <location>
        <begin position="1"/>
        <end position="45"/>
    </location>
</feature>
<dbReference type="AlphaFoldDB" id="A0A4V3SI05"/>
<dbReference type="EMBL" id="ML220143">
    <property type="protein sequence ID" value="TGZ78264.1"/>
    <property type="molecule type" value="Genomic_DNA"/>
</dbReference>
<protein>
    <submittedName>
        <fullName evidence="2">Uncharacterized protein</fullName>
    </submittedName>
</protein>
<evidence type="ECO:0000313" key="3">
    <source>
        <dbReference type="Proteomes" id="UP000298138"/>
    </source>
</evidence>
<feature type="compositionally biased region" description="Basic residues" evidence="1">
    <location>
        <begin position="23"/>
        <end position="35"/>
    </location>
</feature>
<proteinExistence type="predicted"/>
<sequence length="141" mass="15903">MSWPSSSPSAPSSHPRTVVSPVLRRRRRRRRRRSSHPPASVARHTHGCKADMRWASFSSVSHCSICPQLGRAPVKLPQDHSSSSSAVSKSLCRIPRHYKQRCNKQSPSLHPSIYPSRTTTSDPCFLWTFMLTHPSSVPSRH</sequence>